<proteinExistence type="predicted"/>
<dbReference type="Gene3D" id="3.40.50.720">
    <property type="entry name" value="NAD(P)-binding Rossmann-like Domain"/>
    <property type="match status" value="1"/>
</dbReference>
<gene>
    <name evidence="2" type="ORF">GRI65_10010</name>
</gene>
<dbReference type="RefSeq" id="WP_160756340.1">
    <property type="nucleotide sequence ID" value="NZ_WTYL01000002.1"/>
</dbReference>
<reference evidence="2 3" key="1">
    <citation type="submission" date="2019-12" db="EMBL/GenBank/DDBJ databases">
        <title>Genomic-based taxomic classification of the family Erythrobacteraceae.</title>
        <authorList>
            <person name="Xu L."/>
        </authorList>
    </citation>
    <scope>NUCLEOTIDE SEQUENCE [LARGE SCALE GENOMIC DNA]</scope>
    <source>
        <strain evidence="2 3">KCTC 42453</strain>
    </source>
</reference>
<dbReference type="InterPro" id="IPR013120">
    <property type="entry name" value="FAR_NAD-bd"/>
</dbReference>
<dbReference type="InterPro" id="IPR036291">
    <property type="entry name" value="NAD(P)-bd_dom_sf"/>
</dbReference>
<dbReference type="Proteomes" id="UP000431922">
    <property type="component" value="Unassembled WGS sequence"/>
</dbReference>
<accession>A0A845B309</accession>
<evidence type="ECO:0000313" key="3">
    <source>
        <dbReference type="Proteomes" id="UP000431922"/>
    </source>
</evidence>
<evidence type="ECO:0000259" key="1">
    <source>
        <dbReference type="Pfam" id="PF07993"/>
    </source>
</evidence>
<dbReference type="OrthoDB" id="5377001at2"/>
<feature type="domain" description="Thioester reductase (TE)" evidence="1">
    <location>
        <begin position="6"/>
        <end position="220"/>
    </location>
</feature>
<comment type="caution">
    <text evidence="2">The sequence shown here is derived from an EMBL/GenBank/DDBJ whole genome shotgun (WGS) entry which is preliminary data.</text>
</comment>
<dbReference type="GO" id="GO:0035336">
    <property type="term" value="P:long-chain fatty-acyl-CoA metabolic process"/>
    <property type="evidence" value="ECO:0007669"/>
    <property type="project" value="TreeGrafter"/>
</dbReference>
<dbReference type="InterPro" id="IPR026055">
    <property type="entry name" value="FAR"/>
</dbReference>
<protein>
    <submittedName>
        <fullName evidence="2">Sugar nucleotide-binding protein</fullName>
    </submittedName>
</protein>
<dbReference type="PANTHER" id="PTHR11011:SF45">
    <property type="entry name" value="FATTY ACYL-COA REDUCTASE CG8306-RELATED"/>
    <property type="match status" value="1"/>
</dbReference>
<name>A0A845B309_9SPHN</name>
<sequence length="351" mass="37684">MLNILLTGAAGLIGGELAARLVAAGHRVTAMVHRTREIRANDGSLVTPHEVITGDVSLPLFGWGKGQFDRLTKTCDLLVHCAATVRFDLGEEEYSRVNIGGAANAAEFARAGNMPLLHVSTAYVCGTRDGPILEKEPLPDAGFANGYEKSKAAAERLIRASGARFAIARPSIVVGDSISGVIRQFDTTYAAFKLIAEGHVRHMPAREGATLDFVPVDHVAGSLANIAGKMNKADGGTFHLVSGQPIPVTEFTAAIAAFPQFHRPELVSSDLFDPTSLPPLERRLYRRVAGLYASYFQRDPHFDDRQAQALTGRTCPPTGAEYLHRLITHCIDVGFLTGEPVSEYAGNAVRA</sequence>
<dbReference type="AlphaFoldDB" id="A0A845B309"/>
<dbReference type="Pfam" id="PF07993">
    <property type="entry name" value="NAD_binding_4"/>
    <property type="match status" value="1"/>
</dbReference>
<keyword evidence="3" id="KW-1185">Reference proteome</keyword>
<evidence type="ECO:0000313" key="2">
    <source>
        <dbReference type="EMBL" id="MXP44790.1"/>
    </source>
</evidence>
<organism evidence="2 3">
    <name type="scientific">Allopontixanthobacter sediminis</name>
    <dbReference type="NCBI Taxonomy" id="1689985"/>
    <lineage>
        <taxon>Bacteria</taxon>
        <taxon>Pseudomonadati</taxon>
        <taxon>Pseudomonadota</taxon>
        <taxon>Alphaproteobacteria</taxon>
        <taxon>Sphingomonadales</taxon>
        <taxon>Erythrobacteraceae</taxon>
        <taxon>Allopontixanthobacter</taxon>
    </lineage>
</organism>
<dbReference type="EMBL" id="WTYL01000002">
    <property type="protein sequence ID" value="MXP44790.1"/>
    <property type="molecule type" value="Genomic_DNA"/>
</dbReference>
<dbReference type="PANTHER" id="PTHR11011">
    <property type="entry name" value="MALE STERILITY PROTEIN 2-RELATED"/>
    <property type="match status" value="1"/>
</dbReference>
<dbReference type="SUPFAM" id="SSF51735">
    <property type="entry name" value="NAD(P)-binding Rossmann-fold domains"/>
    <property type="match status" value="1"/>
</dbReference>
<dbReference type="GO" id="GO:0080019">
    <property type="term" value="F:alcohol-forming very long-chain fatty acyl-CoA reductase activity"/>
    <property type="evidence" value="ECO:0007669"/>
    <property type="project" value="InterPro"/>
</dbReference>